<reference evidence="3" key="1">
    <citation type="submission" date="2016-11" db="EMBL/GenBank/DDBJ databases">
        <authorList>
            <person name="Varghese N."/>
            <person name="Submissions S."/>
        </authorList>
    </citation>
    <scope>NUCLEOTIDE SEQUENCE [LARGE SCALE GENOMIC DNA]</scope>
    <source>
        <strain evidence="3">CGMCC 1.8995</strain>
    </source>
</reference>
<name>A0A1M5FJK2_9ALTE</name>
<dbReference type="EMBL" id="FQWD01000001">
    <property type="protein sequence ID" value="SHF91703.1"/>
    <property type="molecule type" value="Genomic_DNA"/>
</dbReference>
<keyword evidence="1" id="KW-0732">Signal</keyword>
<evidence type="ECO:0000313" key="3">
    <source>
        <dbReference type="Proteomes" id="UP000184520"/>
    </source>
</evidence>
<feature type="signal peptide" evidence="1">
    <location>
        <begin position="1"/>
        <end position="26"/>
    </location>
</feature>
<evidence type="ECO:0000256" key="1">
    <source>
        <dbReference type="SAM" id="SignalP"/>
    </source>
</evidence>
<protein>
    <recommendedName>
        <fullName evidence="4">LPP20 lipoprotein</fullName>
    </recommendedName>
</protein>
<keyword evidence="3" id="KW-1185">Reference proteome</keyword>
<accession>A0A1M5FJK2</accession>
<evidence type="ECO:0000313" key="2">
    <source>
        <dbReference type="EMBL" id="SHF91703.1"/>
    </source>
</evidence>
<gene>
    <name evidence="2" type="ORF">SAMN05216361_0871</name>
</gene>
<proteinExistence type="predicted"/>
<feature type="chain" id="PRO_5013041976" description="LPP20 lipoprotein" evidence="1">
    <location>
        <begin position="27"/>
        <end position="326"/>
    </location>
</feature>
<organism evidence="2 3">
    <name type="scientific">Marisediminitalea aggregata</name>
    <dbReference type="NCBI Taxonomy" id="634436"/>
    <lineage>
        <taxon>Bacteria</taxon>
        <taxon>Pseudomonadati</taxon>
        <taxon>Pseudomonadota</taxon>
        <taxon>Gammaproteobacteria</taxon>
        <taxon>Alteromonadales</taxon>
        <taxon>Alteromonadaceae</taxon>
        <taxon>Marisediminitalea</taxon>
    </lineage>
</organism>
<dbReference type="Proteomes" id="UP000184520">
    <property type="component" value="Unassembled WGS sequence"/>
</dbReference>
<dbReference type="AlphaFoldDB" id="A0A1M5FJK2"/>
<sequence>MAFKSLRKSSFMLLLAALCCALPTHAVESKSTFTYTYSGRLDSEEKADAILQAKVKAIETWIATSQPYQERNFSLAKDDITENIDEYLLSSAVVSKDNNKDIKQYRVVVRVDINDTKLLNYLTAVGRAKDGSMDDEDQYITFVFVARELASRTEAKDTASGDFKRAKTLWQATTTSEIDIAVGEVFADANYYVIEAALLEEDTAGQLDVNNFLMDYEQGDDLTPGTKRDAIRGLKSLEDPVQYLAIGTLDVDEHVTDDVTGLYKVPVSVTAKILSVKRRGATMASIGPVQYLGLGPTPIVAKNNALKLAAQEMAAGLIGQLSSKSI</sequence>
<dbReference type="RefSeq" id="WP_073318256.1">
    <property type="nucleotide sequence ID" value="NZ_FQWD01000001.1"/>
</dbReference>
<dbReference type="OrthoDB" id="5444556at2"/>
<evidence type="ECO:0008006" key="4">
    <source>
        <dbReference type="Google" id="ProtNLM"/>
    </source>
</evidence>
<dbReference type="STRING" id="634436.SAMN05216361_0871"/>